<dbReference type="EMBL" id="CALNXK010000079">
    <property type="protein sequence ID" value="CAH3146774.1"/>
    <property type="molecule type" value="Genomic_DNA"/>
</dbReference>
<evidence type="ECO:0000259" key="2">
    <source>
        <dbReference type="PROSITE" id="PS50022"/>
    </source>
</evidence>
<feature type="region of interest" description="Disordered" evidence="1">
    <location>
        <begin position="1"/>
        <end position="20"/>
    </location>
</feature>
<reference evidence="3 4" key="1">
    <citation type="submission" date="2022-05" db="EMBL/GenBank/DDBJ databases">
        <authorList>
            <consortium name="Genoscope - CEA"/>
            <person name="William W."/>
        </authorList>
    </citation>
    <scope>NUCLEOTIDE SEQUENCE [LARGE SCALE GENOMIC DNA]</scope>
</reference>
<protein>
    <recommendedName>
        <fullName evidence="2">F5/8 type C domain-containing protein</fullName>
    </recommendedName>
</protein>
<evidence type="ECO:0000256" key="1">
    <source>
        <dbReference type="SAM" id="MobiDB-lite"/>
    </source>
</evidence>
<dbReference type="SUPFAM" id="SSF49785">
    <property type="entry name" value="Galactose-binding domain-like"/>
    <property type="match status" value="1"/>
</dbReference>
<organism evidence="3 4">
    <name type="scientific">Porites lobata</name>
    <dbReference type="NCBI Taxonomy" id="104759"/>
    <lineage>
        <taxon>Eukaryota</taxon>
        <taxon>Metazoa</taxon>
        <taxon>Cnidaria</taxon>
        <taxon>Anthozoa</taxon>
        <taxon>Hexacorallia</taxon>
        <taxon>Scleractinia</taxon>
        <taxon>Fungiina</taxon>
        <taxon>Poritidae</taxon>
        <taxon>Porites</taxon>
    </lineage>
</organism>
<dbReference type="PROSITE" id="PS01286">
    <property type="entry name" value="FA58C_2"/>
    <property type="match status" value="1"/>
</dbReference>
<dbReference type="Proteomes" id="UP001159405">
    <property type="component" value="Unassembled WGS sequence"/>
</dbReference>
<feature type="domain" description="F5/8 type C" evidence="2">
    <location>
        <begin position="6"/>
        <end position="170"/>
    </location>
</feature>
<keyword evidence="4" id="KW-1185">Reference proteome</keyword>
<dbReference type="InterPro" id="IPR008979">
    <property type="entry name" value="Galactose-bd-like_sf"/>
</dbReference>
<evidence type="ECO:0000313" key="4">
    <source>
        <dbReference type="Proteomes" id="UP001159405"/>
    </source>
</evidence>
<sequence>MHEQECRQDTYPLGMENGNISDERITSSSERIITYRAYQGRLHSKKGGAGKDSWVGGRKDTSPWLQVDLGSQFTRVTGVATQGGNKRDWWVSEYKLLHSLDNEETSYFQFYVEEGQNVKSILNLQIFDGNSDSNTVVRHNLTKVITARYIRFQPTVWHVLASMRVELYGCFGNVSE</sequence>
<dbReference type="CDD" id="cd00057">
    <property type="entry name" value="FA58C"/>
    <property type="match status" value="1"/>
</dbReference>
<evidence type="ECO:0000313" key="3">
    <source>
        <dbReference type="EMBL" id="CAH3146774.1"/>
    </source>
</evidence>
<proteinExistence type="predicted"/>
<gene>
    <name evidence="3" type="ORF">PLOB_00045284</name>
</gene>
<dbReference type="SMART" id="SM00231">
    <property type="entry name" value="FA58C"/>
    <property type="match status" value="1"/>
</dbReference>
<dbReference type="PROSITE" id="PS50022">
    <property type="entry name" value="FA58C_3"/>
    <property type="match status" value="1"/>
</dbReference>
<accession>A0ABN8PRT6</accession>
<dbReference type="Pfam" id="PF00754">
    <property type="entry name" value="F5_F8_type_C"/>
    <property type="match status" value="1"/>
</dbReference>
<name>A0ABN8PRT6_9CNID</name>
<dbReference type="Gene3D" id="2.60.120.260">
    <property type="entry name" value="Galactose-binding domain-like"/>
    <property type="match status" value="1"/>
</dbReference>
<dbReference type="PANTHER" id="PTHR24543">
    <property type="entry name" value="MULTICOPPER OXIDASE-RELATED"/>
    <property type="match status" value="1"/>
</dbReference>
<comment type="caution">
    <text evidence="3">The sequence shown here is derived from an EMBL/GenBank/DDBJ whole genome shotgun (WGS) entry which is preliminary data.</text>
</comment>
<dbReference type="InterPro" id="IPR000421">
    <property type="entry name" value="FA58C"/>
</dbReference>